<keyword evidence="2" id="KW-1185">Reference proteome</keyword>
<protein>
    <submittedName>
        <fullName evidence="1">Uncharacterized protein</fullName>
    </submittedName>
</protein>
<dbReference type="EMBL" id="MDHN01000021">
    <property type="protein sequence ID" value="OFC71025.1"/>
    <property type="molecule type" value="Genomic_DNA"/>
</dbReference>
<evidence type="ECO:0000313" key="1">
    <source>
        <dbReference type="EMBL" id="OFC71025.1"/>
    </source>
</evidence>
<dbReference type="AlphaFoldDB" id="A0A1E7ZBX8"/>
<evidence type="ECO:0000313" key="2">
    <source>
        <dbReference type="Proteomes" id="UP000175691"/>
    </source>
</evidence>
<sequence>MATTQRQLVNIDILLSDIEMLEHDAYASPEHIRLLSSLEKALAVLNEKAEYETVASFHNAVKSAGLEHTFKDKILIGIYQRLISYVLEYWDAQTKIHGILDDYFDTHSEKRLHLLQTKSTRAKTQFKTVAMAMGQKDYEHFIALLGLHHEDWVWRR</sequence>
<dbReference type="STRING" id="1656094.BFC18_10290"/>
<organism evidence="1 2">
    <name type="scientific">Alteromonas confluentis</name>
    <dbReference type="NCBI Taxonomy" id="1656094"/>
    <lineage>
        <taxon>Bacteria</taxon>
        <taxon>Pseudomonadati</taxon>
        <taxon>Pseudomonadota</taxon>
        <taxon>Gammaproteobacteria</taxon>
        <taxon>Alteromonadales</taxon>
        <taxon>Alteromonadaceae</taxon>
        <taxon>Alteromonas/Salinimonas group</taxon>
        <taxon>Alteromonas</taxon>
    </lineage>
</organism>
<accession>A0A1E7ZBX8</accession>
<reference evidence="1 2" key="1">
    <citation type="submission" date="2016-08" db="EMBL/GenBank/DDBJ databases">
        <authorList>
            <person name="Seilhamer J.J."/>
        </authorList>
    </citation>
    <scope>NUCLEOTIDE SEQUENCE [LARGE SCALE GENOMIC DNA]</scope>
    <source>
        <strain evidence="1 2">KCTC 42603</strain>
    </source>
</reference>
<gene>
    <name evidence="1" type="ORF">BFC18_10290</name>
</gene>
<proteinExistence type="predicted"/>
<name>A0A1E7ZBX8_9ALTE</name>
<comment type="caution">
    <text evidence="1">The sequence shown here is derived from an EMBL/GenBank/DDBJ whole genome shotgun (WGS) entry which is preliminary data.</text>
</comment>
<dbReference type="Proteomes" id="UP000175691">
    <property type="component" value="Unassembled WGS sequence"/>
</dbReference>